<accession>A0A8J5HCW5</accession>
<evidence type="ECO:0000256" key="5">
    <source>
        <dbReference type="ARBA" id="ARBA00022786"/>
    </source>
</evidence>
<dbReference type="GO" id="GO:0080008">
    <property type="term" value="C:Cul4-RING E3 ubiquitin ligase complex"/>
    <property type="evidence" value="ECO:0007669"/>
    <property type="project" value="InterPro"/>
</dbReference>
<comment type="similarity">
    <text evidence="2">Belongs to the WD repeat DDB2/WDR76 family.</text>
</comment>
<evidence type="ECO:0000256" key="2">
    <source>
        <dbReference type="ARBA" id="ARBA00005434"/>
    </source>
</evidence>
<keyword evidence="5" id="KW-0833">Ubl conjugation pathway</keyword>
<evidence type="ECO:0000256" key="4">
    <source>
        <dbReference type="ARBA" id="ARBA00022737"/>
    </source>
</evidence>
<evidence type="ECO:0000256" key="3">
    <source>
        <dbReference type="ARBA" id="ARBA00022574"/>
    </source>
</evidence>
<dbReference type="AlphaFoldDB" id="A0A8J5HCW5"/>
<dbReference type="Proteomes" id="UP000734854">
    <property type="component" value="Unassembled WGS sequence"/>
</dbReference>
<dbReference type="Gene3D" id="2.130.10.10">
    <property type="entry name" value="YVTN repeat-like/Quinoprotein amine dehydrogenase"/>
    <property type="match status" value="1"/>
</dbReference>
<evidence type="ECO:0000313" key="9">
    <source>
        <dbReference type="Proteomes" id="UP000734854"/>
    </source>
</evidence>
<evidence type="ECO:0000313" key="8">
    <source>
        <dbReference type="EMBL" id="KAG6514310.1"/>
    </source>
</evidence>
<evidence type="ECO:0000256" key="7">
    <source>
        <dbReference type="SAM" id="MobiDB-lite"/>
    </source>
</evidence>
<dbReference type="GO" id="GO:0006281">
    <property type="term" value="P:DNA repair"/>
    <property type="evidence" value="ECO:0007669"/>
    <property type="project" value="InterPro"/>
</dbReference>
<feature type="region of interest" description="Disordered" evidence="7">
    <location>
        <begin position="60"/>
        <end position="97"/>
    </location>
</feature>
<keyword evidence="4" id="KW-0677">Repeat</keyword>
<dbReference type="InterPro" id="IPR033312">
    <property type="entry name" value="DDB2"/>
</dbReference>
<keyword evidence="9" id="KW-1185">Reference proteome</keyword>
<dbReference type="PANTHER" id="PTHR15169">
    <property type="entry name" value="DAMAGE-SPECIFIC DNA BINDING PROTEIN 2"/>
    <property type="match status" value="1"/>
</dbReference>
<gene>
    <name evidence="8" type="ORF">ZIOFF_024660</name>
</gene>
<dbReference type="InterPro" id="IPR015943">
    <property type="entry name" value="WD40/YVTN_repeat-like_dom_sf"/>
</dbReference>
<reference evidence="8 9" key="1">
    <citation type="submission" date="2020-08" db="EMBL/GenBank/DDBJ databases">
        <title>Plant Genome Project.</title>
        <authorList>
            <person name="Zhang R.-G."/>
        </authorList>
    </citation>
    <scope>NUCLEOTIDE SEQUENCE [LARGE SCALE GENOMIC DNA]</scope>
    <source>
        <tissue evidence="8">Rhizome</tissue>
    </source>
</reference>
<protein>
    <submittedName>
        <fullName evidence="8">Uncharacterized protein</fullName>
    </submittedName>
</protein>
<proteinExistence type="inferred from homology"/>
<evidence type="ECO:0000256" key="6">
    <source>
        <dbReference type="ARBA" id="ARBA00023242"/>
    </source>
</evidence>
<name>A0A8J5HCW5_ZINOF</name>
<dbReference type="PANTHER" id="PTHR15169:SF0">
    <property type="entry name" value="DNA DAMAGE-BINDING PROTEIN 2"/>
    <property type="match status" value="1"/>
</dbReference>
<dbReference type="GO" id="GO:0005634">
    <property type="term" value="C:nucleus"/>
    <property type="evidence" value="ECO:0007669"/>
    <property type="project" value="UniProtKB-SubCell"/>
</dbReference>
<keyword evidence="3" id="KW-0853">WD repeat</keyword>
<comment type="subcellular location">
    <subcellularLocation>
        <location evidence="1">Nucleus</location>
    </subcellularLocation>
</comment>
<organism evidence="8 9">
    <name type="scientific">Zingiber officinale</name>
    <name type="common">Ginger</name>
    <name type="synonym">Amomum zingiber</name>
    <dbReference type="NCBI Taxonomy" id="94328"/>
    <lineage>
        <taxon>Eukaryota</taxon>
        <taxon>Viridiplantae</taxon>
        <taxon>Streptophyta</taxon>
        <taxon>Embryophyta</taxon>
        <taxon>Tracheophyta</taxon>
        <taxon>Spermatophyta</taxon>
        <taxon>Magnoliopsida</taxon>
        <taxon>Liliopsida</taxon>
        <taxon>Zingiberales</taxon>
        <taxon>Zingiberaceae</taxon>
        <taxon>Zingiber</taxon>
    </lineage>
</organism>
<comment type="caution">
    <text evidence="8">The sequence shown here is derived from an EMBL/GenBank/DDBJ whole genome shotgun (WGS) entry which is preliminary data.</text>
</comment>
<dbReference type="GO" id="GO:0003684">
    <property type="term" value="F:damaged DNA binding"/>
    <property type="evidence" value="ECO:0007669"/>
    <property type="project" value="InterPro"/>
</dbReference>
<dbReference type="EMBL" id="JACMSC010000007">
    <property type="protein sequence ID" value="KAG6514310.1"/>
    <property type="molecule type" value="Genomic_DNA"/>
</dbReference>
<keyword evidence="6" id="KW-0539">Nucleus</keyword>
<sequence>MDTDVTTITPVNKLHPREYILASGSSRTILIWKIKLEKWKTKKELERKQFIFNNTEKKRYGKVDSDSDGDSDLDPKGRRSKAKKCQGKCTKSGMKKS</sequence>
<dbReference type="GO" id="GO:0009411">
    <property type="term" value="P:response to UV"/>
    <property type="evidence" value="ECO:0007669"/>
    <property type="project" value="TreeGrafter"/>
</dbReference>
<evidence type="ECO:0000256" key="1">
    <source>
        <dbReference type="ARBA" id="ARBA00004123"/>
    </source>
</evidence>